<dbReference type="Gene3D" id="3.30.70.360">
    <property type="match status" value="1"/>
</dbReference>
<dbReference type="InterPro" id="IPR036264">
    <property type="entry name" value="Bact_exopeptidase_dim_dom"/>
</dbReference>
<dbReference type="PROSITE" id="PS00759">
    <property type="entry name" value="ARGE_DAPE_CPG2_2"/>
    <property type="match status" value="1"/>
</dbReference>
<dbReference type="EC" id="3.5.1.16" evidence="11"/>
<dbReference type="InterPro" id="IPR010169">
    <property type="entry name" value="AcOrn-deacetyl"/>
</dbReference>
<evidence type="ECO:0000256" key="2">
    <source>
        <dbReference type="ARBA" id="ARBA00005691"/>
    </source>
</evidence>
<keyword evidence="4" id="KW-0055">Arginine biosynthesis</keyword>
<dbReference type="RefSeq" id="WP_249060755.1">
    <property type="nucleotide sequence ID" value="NZ_JALZWP010000024.1"/>
</dbReference>
<keyword evidence="9" id="KW-0170">Cobalt</keyword>
<dbReference type="EMBL" id="JALZWP010000024">
    <property type="protein sequence ID" value="MCL1630122.1"/>
    <property type="molecule type" value="Genomic_DNA"/>
</dbReference>
<dbReference type="PANTHER" id="PTHR43808">
    <property type="entry name" value="ACETYLORNITHINE DEACETYLASE"/>
    <property type="match status" value="1"/>
</dbReference>
<evidence type="ECO:0000313" key="11">
    <source>
        <dbReference type="EMBL" id="MCL1630122.1"/>
    </source>
</evidence>
<evidence type="ECO:0000256" key="7">
    <source>
        <dbReference type="ARBA" id="ARBA00022801"/>
    </source>
</evidence>
<dbReference type="NCBIfam" id="NF005710">
    <property type="entry name" value="PRK07522.1"/>
    <property type="match status" value="1"/>
</dbReference>
<proteinExistence type="inferred from homology"/>
<dbReference type="NCBIfam" id="TIGR01892">
    <property type="entry name" value="AcOrn-deacetyl"/>
    <property type="match status" value="1"/>
</dbReference>
<keyword evidence="7 11" id="KW-0378">Hydrolase</keyword>
<keyword evidence="8" id="KW-0862">Zinc</keyword>
<evidence type="ECO:0000256" key="5">
    <source>
        <dbReference type="ARBA" id="ARBA00022605"/>
    </source>
</evidence>
<evidence type="ECO:0000256" key="1">
    <source>
        <dbReference type="ARBA" id="ARBA00001947"/>
    </source>
</evidence>
<keyword evidence="6" id="KW-0479">Metal-binding</keyword>
<dbReference type="InterPro" id="IPR050072">
    <property type="entry name" value="Peptidase_M20A"/>
</dbReference>
<dbReference type="PANTHER" id="PTHR43808:SF31">
    <property type="entry name" value="N-ACETYL-L-CITRULLINE DEACETYLASE"/>
    <property type="match status" value="1"/>
</dbReference>
<evidence type="ECO:0000259" key="10">
    <source>
        <dbReference type="Pfam" id="PF07687"/>
    </source>
</evidence>
<evidence type="ECO:0000256" key="4">
    <source>
        <dbReference type="ARBA" id="ARBA00022571"/>
    </source>
</evidence>
<dbReference type="Proteomes" id="UP001202550">
    <property type="component" value="Unassembled WGS sequence"/>
</dbReference>
<dbReference type="SUPFAM" id="SSF55031">
    <property type="entry name" value="Bacterial exopeptidase dimerisation domain"/>
    <property type="match status" value="1"/>
</dbReference>
<dbReference type="InterPro" id="IPR011650">
    <property type="entry name" value="Peptidase_M20_dimer"/>
</dbReference>
<dbReference type="Gene3D" id="3.40.630.10">
    <property type="entry name" value="Zn peptidases"/>
    <property type="match status" value="1"/>
</dbReference>
<name>A0ABT0M5H6_9RHOB</name>
<comment type="similarity">
    <text evidence="2">Belongs to the peptidase M20A family. ArgE subfamily.</text>
</comment>
<reference evidence="11 12" key="1">
    <citation type="submission" date="2022-05" db="EMBL/GenBank/DDBJ databases">
        <title>Seasonal and diel survey of microbial diversity of the Tyrrhenian coast.</title>
        <authorList>
            <person name="Gattoni G."/>
            <person name="Corral P."/>
        </authorList>
    </citation>
    <scope>NUCLEOTIDE SEQUENCE [LARGE SCALE GENOMIC DNA]</scope>
    <source>
        <strain evidence="11 12">V10</strain>
    </source>
</reference>
<dbReference type="Pfam" id="PF07687">
    <property type="entry name" value="M20_dimer"/>
    <property type="match status" value="1"/>
</dbReference>
<evidence type="ECO:0000256" key="8">
    <source>
        <dbReference type="ARBA" id="ARBA00022833"/>
    </source>
</evidence>
<keyword evidence="5" id="KW-0028">Amino-acid biosynthesis</keyword>
<feature type="domain" description="Peptidase M20 dimerisation" evidence="10">
    <location>
        <begin position="175"/>
        <end position="277"/>
    </location>
</feature>
<evidence type="ECO:0000313" key="12">
    <source>
        <dbReference type="Proteomes" id="UP001202550"/>
    </source>
</evidence>
<evidence type="ECO:0000256" key="6">
    <source>
        <dbReference type="ARBA" id="ARBA00022723"/>
    </source>
</evidence>
<dbReference type="InterPro" id="IPR001261">
    <property type="entry name" value="ArgE/DapE_CS"/>
</dbReference>
<accession>A0ABT0M5H6</accession>
<dbReference type="GO" id="GO:0008777">
    <property type="term" value="F:acetylornithine deacetylase activity"/>
    <property type="evidence" value="ECO:0007669"/>
    <property type="project" value="UniProtKB-EC"/>
</dbReference>
<comment type="caution">
    <text evidence="11">The sequence shown here is derived from an EMBL/GenBank/DDBJ whole genome shotgun (WGS) entry which is preliminary data.</text>
</comment>
<evidence type="ECO:0000256" key="3">
    <source>
        <dbReference type="ARBA" id="ARBA00022490"/>
    </source>
</evidence>
<gene>
    <name evidence="11" type="primary">argE</name>
    <name evidence="11" type="ORF">M3N55_15465</name>
</gene>
<sequence>MFDTLTRSKQILADLVAFPSISADGNRALTEHIAALLYAAGARMWTEADVTGTKLNLFATIGPDAPGGVILSGHTDVVPIEGQPWTSDPFTMVERDGRLYGRGTCDMKGFVAACVAMAPVFAARDLKVPVHFAFTYDEEIGCLGGQALTATLAARGITPAAAIIGEPSMMQPVEGHKGCFEYTTRFTGLEGHGSSPDLGVNAVAYAARWAVRLAELGAVLKTRTPASSAFVPPHSTINIGLLAGGVAHNVIPGAARLEWEMRPVTPEDADFVKAEMAILRSEMLTEMRAVYPGAAIETETIAEVVGLTPYPGSAATRLVMDLTGANRAGLVPFGTEAGLFQEIGIPSVICGPGDIAQAHKPDEFLSLDQLSVCLALLDKLSTRLERGTL</sequence>
<keyword evidence="3" id="KW-0963">Cytoplasm</keyword>
<dbReference type="SUPFAM" id="SSF53187">
    <property type="entry name" value="Zn-dependent exopeptidases"/>
    <property type="match status" value="1"/>
</dbReference>
<comment type="cofactor">
    <cofactor evidence="1">
        <name>Zn(2+)</name>
        <dbReference type="ChEBI" id="CHEBI:29105"/>
    </cofactor>
</comment>
<keyword evidence="12" id="KW-1185">Reference proteome</keyword>
<dbReference type="Pfam" id="PF01546">
    <property type="entry name" value="Peptidase_M20"/>
    <property type="match status" value="1"/>
</dbReference>
<organism evidence="11 12">
    <name type="scientific">Roseinatronobacter domitianus</name>
    <dbReference type="NCBI Taxonomy" id="2940293"/>
    <lineage>
        <taxon>Bacteria</taxon>
        <taxon>Pseudomonadati</taxon>
        <taxon>Pseudomonadota</taxon>
        <taxon>Alphaproteobacteria</taxon>
        <taxon>Rhodobacterales</taxon>
        <taxon>Paracoccaceae</taxon>
        <taxon>Roseinatronobacter</taxon>
    </lineage>
</organism>
<evidence type="ECO:0000256" key="9">
    <source>
        <dbReference type="ARBA" id="ARBA00023285"/>
    </source>
</evidence>
<protein>
    <submittedName>
        <fullName evidence="11">Acetylornithine deacetylase</fullName>
        <ecNumber evidence="11">3.5.1.16</ecNumber>
    </submittedName>
</protein>
<dbReference type="CDD" id="cd03894">
    <property type="entry name" value="M20_ArgE"/>
    <property type="match status" value="1"/>
</dbReference>
<dbReference type="InterPro" id="IPR002933">
    <property type="entry name" value="Peptidase_M20"/>
</dbReference>